<dbReference type="PANTHER" id="PTHR40275:SF1">
    <property type="entry name" value="SSL7038 PROTEIN"/>
    <property type="match status" value="1"/>
</dbReference>
<sequence>MSNSKITKFDAADYLDSEETIAAYINAALEEDDPDILLVAIADVAKARGMSRLAKDAGLGRESLYKALAPGAKPRYDTIHKVLSALGVSLHARPNAAVHH</sequence>
<evidence type="ECO:0000313" key="2">
    <source>
        <dbReference type="Proteomes" id="UP000503820"/>
    </source>
</evidence>
<gene>
    <name evidence="1" type="ORF">DSM19430T_02830</name>
</gene>
<dbReference type="PANTHER" id="PTHR40275">
    <property type="entry name" value="SSL7038 PROTEIN"/>
    <property type="match status" value="1"/>
</dbReference>
<dbReference type="RefSeq" id="WP_174408306.1">
    <property type="nucleotide sequence ID" value="NZ_BLVP01000001.1"/>
</dbReference>
<keyword evidence="2" id="KW-1185">Reference proteome</keyword>
<dbReference type="AlphaFoldDB" id="A0A7J0BPM5"/>
<reference evidence="1 2" key="1">
    <citation type="submission" date="2020-05" db="EMBL/GenBank/DDBJ databases">
        <title>Draft genome sequence of Desulfovibrio psychrotolerans JS1T.</title>
        <authorList>
            <person name="Ueno A."/>
            <person name="Tamazawa S."/>
            <person name="Tamamura S."/>
            <person name="Murakami T."/>
            <person name="Kiyama T."/>
            <person name="Inomata H."/>
            <person name="Amano Y."/>
            <person name="Miyakawa K."/>
            <person name="Tamaki H."/>
            <person name="Naganuma T."/>
            <person name="Kaneko K."/>
        </authorList>
    </citation>
    <scope>NUCLEOTIDE SEQUENCE [LARGE SCALE GENOMIC DNA]</scope>
    <source>
        <strain evidence="1 2">JS1</strain>
    </source>
</reference>
<dbReference type="InterPro" id="IPR010982">
    <property type="entry name" value="Lambda_DNA-bd_dom_sf"/>
</dbReference>
<dbReference type="EMBL" id="BLVP01000001">
    <property type="protein sequence ID" value="GFM35599.1"/>
    <property type="molecule type" value="Genomic_DNA"/>
</dbReference>
<dbReference type="Pfam" id="PF21716">
    <property type="entry name" value="dnstrm_HI1420"/>
    <property type="match status" value="1"/>
</dbReference>
<protein>
    <submittedName>
        <fullName evidence="1">Putative addiction module antidote protein</fullName>
    </submittedName>
</protein>
<comment type="caution">
    <text evidence="1">The sequence shown here is derived from an EMBL/GenBank/DDBJ whole genome shotgun (WGS) entry which is preliminary data.</text>
</comment>
<accession>A0A7J0BPM5</accession>
<organism evidence="1 2">
    <name type="scientific">Desulfovibrio psychrotolerans</name>
    <dbReference type="NCBI Taxonomy" id="415242"/>
    <lineage>
        <taxon>Bacteria</taxon>
        <taxon>Pseudomonadati</taxon>
        <taxon>Thermodesulfobacteriota</taxon>
        <taxon>Desulfovibrionia</taxon>
        <taxon>Desulfovibrionales</taxon>
        <taxon>Desulfovibrionaceae</taxon>
        <taxon>Desulfovibrio</taxon>
    </lineage>
</organism>
<dbReference type="InterPro" id="IPR014057">
    <property type="entry name" value="HI1420"/>
</dbReference>
<dbReference type="NCBIfam" id="TIGR02684">
    <property type="entry name" value="dnstrm_HI1420"/>
    <property type="match status" value="1"/>
</dbReference>
<dbReference type="Proteomes" id="UP000503820">
    <property type="component" value="Unassembled WGS sequence"/>
</dbReference>
<dbReference type="SUPFAM" id="SSF47413">
    <property type="entry name" value="lambda repressor-like DNA-binding domains"/>
    <property type="match status" value="1"/>
</dbReference>
<proteinExistence type="predicted"/>
<name>A0A7J0BPM5_9BACT</name>
<dbReference type="GO" id="GO:0003677">
    <property type="term" value="F:DNA binding"/>
    <property type="evidence" value="ECO:0007669"/>
    <property type="project" value="InterPro"/>
</dbReference>
<evidence type="ECO:0000313" key="1">
    <source>
        <dbReference type="EMBL" id="GFM35599.1"/>
    </source>
</evidence>